<dbReference type="SUPFAM" id="SSF82185">
    <property type="entry name" value="Histone H3 K4-specific methyltransferase SET7/9 N-terminal domain"/>
    <property type="match status" value="1"/>
</dbReference>
<evidence type="ECO:0000313" key="2">
    <source>
        <dbReference type="Proteomes" id="UP000190339"/>
    </source>
</evidence>
<evidence type="ECO:0000313" key="1">
    <source>
        <dbReference type="EMBL" id="SKB73289.1"/>
    </source>
</evidence>
<name>A0A1T5DNQ8_9FLAO</name>
<dbReference type="InterPro" id="IPR011652">
    <property type="entry name" value="MORN_2"/>
</dbReference>
<dbReference type="RefSeq" id="WP_079513428.1">
    <property type="nucleotide sequence ID" value="NZ_FUYL01000010.1"/>
</dbReference>
<dbReference type="AlphaFoldDB" id="A0A1T5DNQ8"/>
<reference evidence="2" key="1">
    <citation type="submission" date="2017-02" db="EMBL/GenBank/DDBJ databases">
        <authorList>
            <person name="Varghese N."/>
            <person name="Submissions S."/>
        </authorList>
    </citation>
    <scope>NUCLEOTIDE SEQUENCE [LARGE SCALE GENOMIC DNA]</scope>
    <source>
        <strain evidence="2">DSM 23546</strain>
    </source>
</reference>
<sequence length="209" mass="23997">MKAPLLFSLIYFTLFLLGSCNENPESKSIVATDIVIKEETKFKEELSLNQLEGTWYYKNSPYNGFSIAVHDNGTLAEKVGFFNGKREGIAEKWSEAGVLRVAYHYKNNRLEGSYKSWWENGQLAQEANYVNGNMDGIEKKWYPDGQLAKERKLVNGKENGLQKAWLQNGTLYVNYEAKNGRIFGLRRANSCYQLEDEVVVRDENVLKNE</sequence>
<dbReference type="Pfam" id="PF07661">
    <property type="entry name" value="MORN_2"/>
    <property type="match status" value="3"/>
</dbReference>
<dbReference type="Gene3D" id="3.90.930.1">
    <property type="match status" value="1"/>
</dbReference>
<dbReference type="EMBL" id="FUYL01000010">
    <property type="protein sequence ID" value="SKB73289.1"/>
    <property type="molecule type" value="Genomic_DNA"/>
</dbReference>
<dbReference type="STRING" id="561365.SAMN05660866_03009"/>
<protein>
    <submittedName>
        <fullName evidence="1">MORN repeat variant</fullName>
    </submittedName>
</protein>
<organism evidence="1 2">
    <name type="scientific">Maribacter arcticus</name>
    <dbReference type="NCBI Taxonomy" id="561365"/>
    <lineage>
        <taxon>Bacteria</taxon>
        <taxon>Pseudomonadati</taxon>
        <taxon>Bacteroidota</taxon>
        <taxon>Flavobacteriia</taxon>
        <taxon>Flavobacteriales</taxon>
        <taxon>Flavobacteriaceae</taxon>
        <taxon>Maribacter</taxon>
    </lineage>
</organism>
<gene>
    <name evidence="1" type="ORF">SAMN05660866_03009</name>
</gene>
<proteinExistence type="predicted"/>
<dbReference type="Proteomes" id="UP000190339">
    <property type="component" value="Unassembled WGS sequence"/>
</dbReference>
<dbReference type="OrthoDB" id="6334863at2"/>
<keyword evidence="2" id="KW-1185">Reference proteome</keyword>
<accession>A0A1T5DNQ8</accession>
<dbReference type="PROSITE" id="PS51257">
    <property type="entry name" value="PROKAR_LIPOPROTEIN"/>
    <property type="match status" value="1"/>
</dbReference>